<evidence type="ECO:0000313" key="1">
    <source>
        <dbReference type="EMBL" id="AFK42612.1"/>
    </source>
</evidence>
<name>I3SQS0_LOTJA</name>
<reference evidence="1" key="1">
    <citation type="submission" date="2012-05" db="EMBL/GenBank/DDBJ databases">
        <authorList>
            <person name="Krishnakumar V."/>
            <person name="Cheung F."/>
            <person name="Xiao Y."/>
            <person name="Chan A."/>
            <person name="Moskal W.A."/>
            <person name="Town C.D."/>
        </authorList>
    </citation>
    <scope>NUCLEOTIDE SEQUENCE</scope>
</reference>
<dbReference type="AlphaFoldDB" id="I3SQS0"/>
<sequence>MFTSTCVVDSFGETPAFNICSLKNRNLRAISPHLFI</sequence>
<proteinExistence type="evidence at transcript level"/>
<organism evidence="1">
    <name type="scientific">Lotus japonicus</name>
    <name type="common">Lotus corniculatus var. japonicus</name>
    <dbReference type="NCBI Taxonomy" id="34305"/>
    <lineage>
        <taxon>Eukaryota</taxon>
        <taxon>Viridiplantae</taxon>
        <taxon>Streptophyta</taxon>
        <taxon>Embryophyta</taxon>
        <taxon>Tracheophyta</taxon>
        <taxon>Spermatophyta</taxon>
        <taxon>Magnoliopsida</taxon>
        <taxon>eudicotyledons</taxon>
        <taxon>Gunneridae</taxon>
        <taxon>Pentapetalae</taxon>
        <taxon>rosids</taxon>
        <taxon>fabids</taxon>
        <taxon>Fabales</taxon>
        <taxon>Fabaceae</taxon>
        <taxon>Papilionoideae</taxon>
        <taxon>50 kb inversion clade</taxon>
        <taxon>NPAAA clade</taxon>
        <taxon>Hologalegina</taxon>
        <taxon>robinioid clade</taxon>
        <taxon>Loteae</taxon>
        <taxon>Lotus</taxon>
    </lineage>
</organism>
<accession>I3SQS0</accession>
<protein>
    <submittedName>
        <fullName evidence="1">Uncharacterized protein</fullName>
    </submittedName>
</protein>
<dbReference type="EMBL" id="BT142818">
    <property type="protein sequence ID" value="AFK42612.1"/>
    <property type="molecule type" value="mRNA"/>
</dbReference>